<evidence type="ECO:0000313" key="9">
    <source>
        <dbReference type="Proteomes" id="UP000244925"/>
    </source>
</evidence>
<accession>A0A2V1J2R3</accession>
<evidence type="ECO:0000259" key="7">
    <source>
        <dbReference type="Pfam" id="PF02706"/>
    </source>
</evidence>
<dbReference type="RefSeq" id="WP_107035026.1">
    <property type="nucleotide sequence ID" value="NZ_CAONGC010000009.1"/>
</dbReference>
<name>A0A2V1J2R3_9BACT</name>
<reference evidence="9" key="1">
    <citation type="submission" date="2018-02" db="EMBL/GenBank/DDBJ databases">
        <authorList>
            <person name="Clavel T."/>
            <person name="Strowig T."/>
        </authorList>
    </citation>
    <scope>NUCLEOTIDE SEQUENCE [LARGE SCALE GENOMIC DNA]</scope>
    <source>
        <strain evidence="9">DSM 100764</strain>
    </source>
</reference>
<feature type="transmembrane region" description="Helical" evidence="6">
    <location>
        <begin position="26"/>
        <end position="48"/>
    </location>
</feature>
<evidence type="ECO:0000256" key="4">
    <source>
        <dbReference type="ARBA" id="ARBA00022989"/>
    </source>
</evidence>
<evidence type="ECO:0000256" key="6">
    <source>
        <dbReference type="SAM" id="Phobius"/>
    </source>
</evidence>
<keyword evidence="9" id="KW-1185">Reference proteome</keyword>
<keyword evidence="2" id="KW-1003">Cell membrane</keyword>
<dbReference type="AlphaFoldDB" id="A0A2V1J2R3"/>
<feature type="domain" description="Polysaccharide chain length determinant N-terminal" evidence="7">
    <location>
        <begin position="10"/>
        <end position="80"/>
    </location>
</feature>
<keyword evidence="4 6" id="KW-1133">Transmembrane helix</keyword>
<evidence type="ECO:0000256" key="1">
    <source>
        <dbReference type="ARBA" id="ARBA00004651"/>
    </source>
</evidence>
<dbReference type="InterPro" id="IPR050445">
    <property type="entry name" value="Bact_polysacc_biosynth/exp"/>
</dbReference>
<dbReference type="PANTHER" id="PTHR32309">
    <property type="entry name" value="TYROSINE-PROTEIN KINASE"/>
    <property type="match status" value="1"/>
</dbReference>
<dbReference type="GeneID" id="93425285"/>
<protein>
    <recommendedName>
        <fullName evidence="7">Polysaccharide chain length determinant N-terminal domain-containing protein</fullName>
    </recommendedName>
</protein>
<sequence length="689" mass="75341">MATNTTTDKNEIDLRRIARAIRSHRWIYLGGCALIAAMATAFCCITQPRYESTATMLIEDSSSEPAQTANPMAQMMRTFSIGGASTTSVDNEIMLVNTMDVMRRTVTALNLNTELSERHGLRKLLLFAEPPLLVGMARSVLDTLTVPVKAEITLHPDGKVSASLKAGKYSAQVSDAKLPVSIPTPLGDVTIAPGPSLDTASTDSRRFVAALTGTPEASAMLYKKVIIEIADKMSDAISLTITDVGRDRGRAILDEVMRQYNIKRLERTHLIAEAEIRFLDERIADIFSELTESEKRVEQFKTKANFISIGNEAPILLEKSLDSHEETLKTTAEIAYFEQILNTLRQGHTGLLPAVVIPGSSASAGSESGPNAFITAYNEQVMLRQELLRSAKPGNTALIAAEQRIDQLRTSIISSFTQLLEGARMAEDRRKGATGALDSHLHALPSYEREFMEIFRDNNIKNELYTFLLQKRENALLQYHSENTTGFIIDPAITALKPSARRPLTVTALALVAMLGFIGAGVSLTLRCRDRLADPFDLRRCGLEERTSVIDLTKPRDGARTLRSLITAGRTPLTIYTALIDAPGEAITAITDAMQRAGMTADIINDVTDNDTLLSPAFDSRAKAATSAGHYLFVEVPDPGHFDELHTLADADGAALLLIVGRNTTGRRHLIRQLEGFDPKHLIIAISTT</sequence>
<comment type="subcellular location">
    <subcellularLocation>
        <location evidence="1">Cell membrane</location>
        <topology evidence="1">Multi-pass membrane protein</topology>
    </subcellularLocation>
</comment>
<dbReference type="InterPro" id="IPR003856">
    <property type="entry name" value="LPS_length_determ_N"/>
</dbReference>
<dbReference type="GO" id="GO:0005886">
    <property type="term" value="C:plasma membrane"/>
    <property type="evidence" value="ECO:0007669"/>
    <property type="project" value="UniProtKB-SubCell"/>
</dbReference>
<dbReference type="Proteomes" id="UP000244925">
    <property type="component" value="Unassembled WGS sequence"/>
</dbReference>
<keyword evidence="5 6" id="KW-0472">Membrane</keyword>
<feature type="transmembrane region" description="Helical" evidence="6">
    <location>
        <begin position="504"/>
        <end position="526"/>
    </location>
</feature>
<comment type="caution">
    <text evidence="8">The sequence shown here is derived from an EMBL/GenBank/DDBJ whole genome shotgun (WGS) entry which is preliminary data.</text>
</comment>
<evidence type="ECO:0000256" key="5">
    <source>
        <dbReference type="ARBA" id="ARBA00023136"/>
    </source>
</evidence>
<gene>
    <name evidence="8" type="ORF">C5O25_01860</name>
</gene>
<organism evidence="8 9">
    <name type="scientific">Paramuribaculum intestinale</name>
    <dbReference type="NCBI Taxonomy" id="2094151"/>
    <lineage>
        <taxon>Bacteria</taxon>
        <taxon>Pseudomonadati</taxon>
        <taxon>Bacteroidota</taxon>
        <taxon>Bacteroidia</taxon>
        <taxon>Bacteroidales</taxon>
        <taxon>Muribaculaceae</taxon>
        <taxon>Paramuribaculum</taxon>
    </lineage>
</organism>
<dbReference type="PANTHER" id="PTHR32309:SF31">
    <property type="entry name" value="CAPSULAR EXOPOLYSACCHARIDE FAMILY"/>
    <property type="match status" value="1"/>
</dbReference>
<evidence type="ECO:0000313" key="8">
    <source>
        <dbReference type="EMBL" id="PWB09404.1"/>
    </source>
</evidence>
<dbReference type="EMBL" id="PUBV01000002">
    <property type="protein sequence ID" value="PWB09404.1"/>
    <property type="molecule type" value="Genomic_DNA"/>
</dbReference>
<keyword evidence="3 6" id="KW-0812">Transmembrane</keyword>
<proteinExistence type="predicted"/>
<evidence type="ECO:0000256" key="3">
    <source>
        <dbReference type="ARBA" id="ARBA00022692"/>
    </source>
</evidence>
<dbReference type="Pfam" id="PF02706">
    <property type="entry name" value="Wzz"/>
    <property type="match status" value="1"/>
</dbReference>
<evidence type="ECO:0000256" key="2">
    <source>
        <dbReference type="ARBA" id="ARBA00022475"/>
    </source>
</evidence>